<dbReference type="InterPro" id="IPR050491">
    <property type="entry name" value="AmpC-like"/>
</dbReference>
<dbReference type="Gene3D" id="3.40.710.10">
    <property type="entry name" value="DD-peptidase/beta-lactamase superfamily"/>
    <property type="match status" value="1"/>
</dbReference>
<dbReference type="Pfam" id="PF00144">
    <property type="entry name" value="Beta-lactamase"/>
    <property type="match status" value="1"/>
</dbReference>
<keyword evidence="2" id="KW-0378">Hydrolase</keyword>
<evidence type="ECO:0000259" key="1">
    <source>
        <dbReference type="Pfam" id="PF00144"/>
    </source>
</evidence>
<evidence type="ECO:0000313" key="3">
    <source>
        <dbReference type="Proteomes" id="UP000651668"/>
    </source>
</evidence>
<dbReference type="EMBL" id="BMIL01000004">
    <property type="protein sequence ID" value="GGC62392.1"/>
    <property type="molecule type" value="Genomic_DNA"/>
</dbReference>
<dbReference type="InterPro" id="IPR012338">
    <property type="entry name" value="Beta-lactam/transpept-like"/>
</dbReference>
<dbReference type="GO" id="GO:0016787">
    <property type="term" value="F:hydrolase activity"/>
    <property type="evidence" value="ECO:0007669"/>
    <property type="project" value="UniProtKB-KW"/>
</dbReference>
<dbReference type="InterPro" id="IPR001466">
    <property type="entry name" value="Beta-lactam-related"/>
</dbReference>
<comment type="caution">
    <text evidence="2">The sequence shown here is derived from an EMBL/GenBank/DDBJ whole genome shotgun (WGS) entry which is preliminary data.</text>
</comment>
<sequence>MFQLQSFSQDKKDPINRLMRAAHQRGTFNGNVLVMQGGKEMYQGSFGPVEANSKVQLTREYRFNIGSIAKEFNAVAIMMLKEQHKLSLDDALSKHVTDLPAWADKIKICHLLQYTSGIPNSKWKETKGDEDNLNNLKKVTELNYEPGTKYTYNNNDVFMQRLIVARITGMSFNDFVMKKMLKPLGIKHGIMDPTPADQMIAQAYNNEGIVDDMTPPISGWTNLNLDDFYRWSEALNTFKLISPASTAELLVPFSDGNQTGLGKGTMKGIKMLSHIHDGTAANYQALLISEQEKGLTIILQTNNKQNNLGSLSEAILRIMEQ</sequence>
<dbReference type="PANTHER" id="PTHR46825:SF9">
    <property type="entry name" value="BETA-LACTAMASE-RELATED DOMAIN-CONTAINING PROTEIN"/>
    <property type="match status" value="1"/>
</dbReference>
<accession>A0A916U8X8</accession>
<feature type="domain" description="Beta-lactamase-related" evidence="1">
    <location>
        <begin position="17"/>
        <end position="307"/>
    </location>
</feature>
<name>A0A916U8X8_9SPHI</name>
<organism evidence="2 3">
    <name type="scientific">Pedobacter quisquiliarum</name>
    <dbReference type="NCBI Taxonomy" id="1834438"/>
    <lineage>
        <taxon>Bacteria</taxon>
        <taxon>Pseudomonadati</taxon>
        <taxon>Bacteroidota</taxon>
        <taxon>Sphingobacteriia</taxon>
        <taxon>Sphingobacteriales</taxon>
        <taxon>Sphingobacteriaceae</taxon>
        <taxon>Pedobacter</taxon>
    </lineage>
</organism>
<protein>
    <submittedName>
        <fullName evidence="2">Serine hydrolase</fullName>
    </submittedName>
</protein>
<dbReference type="AlphaFoldDB" id="A0A916U8X8"/>
<dbReference type="Proteomes" id="UP000651668">
    <property type="component" value="Unassembled WGS sequence"/>
</dbReference>
<proteinExistence type="predicted"/>
<dbReference type="PANTHER" id="PTHR46825">
    <property type="entry name" value="D-ALANYL-D-ALANINE-CARBOXYPEPTIDASE/ENDOPEPTIDASE AMPH"/>
    <property type="match status" value="1"/>
</dbReference>
<reference evidence="2" key="1">
    <citation type="journal article" date="2014" name="Int. J. Syst. Evol. Microbiol.">
        <title>Complete genome sequence of Corynebacterium casei LMG S-19264T (=DSM 44701T), isolated from a smear-ripened cheese.</title>
        <authorList>
            <consortium name="US DOE Joint Genome Institute (JGI-PGF)"/>
            <person name="Walter F."/>
            <person name="Albersmeier A."/>
            <person name="Kalinowski J."/>
            <person name="Ruckert C."/>
        </authorList>
    </citation>
    <scope>NUCLEOTIDE SEQUENCE</scope>
    <source>
        <strain evidence="2">CGMCC 1.15343</strain>
    </source>
</reference>
<dbReference type="SUPFAM" id="SSF56601">
    <property type="entry name" value="beta-lactamase/transpeptidase-like"/>
    <property type="match status" value="1"/>
</dbReference>
<gene>
    <name evidence="2" type="ORF">GCM10011387_15030</name>
</gene>
<reference evidence="2" key="2">
    <citation type="submission" date="2020-09" db="EMBL/GenBank/DDBJ databases">
        <authorList>
            <person name="Sun Q."/>
            <person name="Zhou Y."/>
        </authorList>
    </citation>
    <scope>NUCLEOTIDE SEQUENCE</scope>
    <source>
        <strain evidence="2">CGMCC 1.15343</strain>
    </source>
</reference>
<keyword evidence="3" id="KW-1185">Reference proteome</keyword>
<evidence type="ECO:0000313" key="2">
    <source>
        <dbReference type="EMBL" id="GGC62392.1"/>
    </source>
</evidence>